<protein>
    <submittedName>
        <fullName evidence="2">Nucleoside-diphosphate-sugar epimerase</fullName>
    </submittedName>
</protein>
<dbReference type="AlphaFoldDB" id="A0A0N8KKU2"/>
<feature type="domain" description="NAD-dependent epimerase/dehydratase" evidence="1">
    <location>
        <begin position="12"/>
        <end position="230"/>
    </location>
</feature>
<comment type="caution">
    <text evidence="2">The sequence shown here is derived from an EMBL/GenBank/DDBJ whole genome shotgun (WGS) entry which is preliminary data.</text>
</comment>
<dbReference type="PATRIC" id="fig|1305731.5.peg.293"/>
<evidence type="ECO:0000313" key="2">
    <source>
        <dbReference type="EMBL" id="KPQ29090.1"/>
    </source>
</evidence>
<dbReference type="InterPro" id="IPR050177">
    <property type="entry name" value="Lipid_A_modif_metabolic_enz"/>
</dbReference>
<organism evidence="2 3">
    <name type="scientific">Marinobacter excellens HL-55</name>
    <dbReference type="NCBI Taxonomy" id="1305731"/>
    <lineage>
        <taxon>Bacteria</taxon>
        <taxon>Pseudomonadati</taxon>
        <taxon>Pseudomonadota</taxon>
        <taxon>Gammaproteobacteria</taxon>
        <taxon>Pseudomonadales</taxon>
        <taxon>Marinobacteraceae</taxon>
        <taxon>Marinobacter</taxon>
    </lineage>
</organism>
<dbReference type="PANTHER" id="PTHR43245:SF58">
    <property type="entry name" value="BLL5923 PROTEIN"/>
    <property type="match status" value="1"/>
</dbReference>
<dbReference type="InterPro" id="IPR036291">
    <property type="entry name" value="NAD(P)-bd_dom_sf"/>
</dbReference>
<name>A0A0N8KKU2_9GAMM</name>
<evidence type="ECO:0000259" key="1">
    <source>
        <dbReference type="Pfam" id="PF01370"/>
    </source>
</evidence>
<dbReference type="SUPFAM" id="SSF51735">
    <property type="entry name" value="NAD(P)-binding Rossmann-fold domains"/>
    <property type="match status" value="1"/>
</dbReference>
<gene>
    <name evidence="2" type="ORF">HLUCCX14_07390</name>
</gene>
<dbReference type="PANTHER" id="PTHR43245">
    <property type="entry name" value="BIFUNCTIONAL POLYMYXIN RESISTANCE PROTEIN ARNA"/>
    <property type="match status" value="1"/>
</dbReference>
<dbReference type="STRING" id="1305731.GCA_000934705_00601"/>
<dbReference type="InterPro" id="IPR001509">
    <property type="entry name" value="Epimerase_deHydtase"/>
</dbReference>
<dbReference type="EMBL" id="LJZQ01000008">
    <property type="protein sequence ID" value="KPQ29090.1"/>
    <property type="molecule type" value="Genomic_DNA"/>
</dbReference>
<dbReference type="Gene3D" id="3.40.50.720">
    <property type="entry name" value="NAD(P)-binding Rossmann-like Domain"/>
    <property type="match status" value="1"/>
</dbReference>
<reference evidence="2 3" key="1">
    <citation type="submission" date="2015-09" db="EMBL/GenBank/DDBJ databases">
        <title>Identification and resolution of microdiversity through metagenomic sequencing of parallel consortia.</title>
        <authorList>
            <person name="Nelson W.C."/>
            <person name="Romine M.F."/>
            <person name="Lindemann S.R."/>
        </authorList>
    </citation>
    <scope>NUCLEOTIDE SEQUENCE [LARGE SCALE GENOMIC DNA]</scope>
    <source>
        <strain evidence="2">HL-55</strain>
    </source>
</reference>
<sequence length="318" mass="34629">MAELGDHSKPLVLVTGASGFVGGYLVGALANEGRFNVRTLSRKSRQECPINTEQRVLSHPFSLENLDLAVGGVDTIVHCAGRAHVMDEATSSALADYRQVNVEYSVNLAKAAVKADVRRFVYLSSIKVNGESTDGRAPFHPLDAPQPQDAYGQSKWEAEQALRQVLEGHCELVIVRPPLVYGEGVKGNFARLEAAAVARKPLPMGCLNNVRSLVSLPNLTDFLQCCVYHPNAAGKVFIPSDQQDLSVRDMVRAMAAVKGARPLLLPVPVWCLKFIGTVLGKQAAIGRLCGTLQVDHSHTYEWLGWSAPYRPFQSITSR</sequence>
<proteinExistence type="predicted"/>
<accession>A0A0N8KKU2</accession>
<dbReference type="Proteomes" id="UP000050416">
    <property type="component" value="Unassembled WGS sequence"/>
</dbReference>
<dbReference type="Pfam" id="PF01370">
    <property type="entry name" value="Epimerase"/>
    <property type="match status" value="1"/>
</dbReference>
<evidence type="ECO:0000313" key="3">
    <source>
        <dbReference type="Proteomes" id="UP000050416"/>
    </source>
</evidence>